<dbReference type="Proteomes" id="UP000199013">
    <property type="component" value="Unassembled WGS sequence"/>
</dbReference>
<reference evidence="3" key="1">
    <citation type="submission" date="2016-02" db="EMBL/GenBank/DDBJ databases">
        <authorList>
            <person name="Wibberg D."/>
        </authorList>
    </citation>
    <scope>NUCLEOTIDE SEQUENCE [LARGE SCALE GENOMIC DNA]</scope>
</reference>
<name>A0A1C3P3U7_9ACTN</name>
<gene>
    <name evidence="2" type="ORF">FDG2_4183</name>
</gene>
<protein>
    <submittedName>
        <fullName evidence="2">Uncharacterized protein</fullName>
    </submittedName>
</protein>
<proteinExistence type="predicted"/>
<sequence length="336" mass="37513">MQGETEDQDEAMQIDGRPALRDPEDCAPYLGLQRGRIAVQALMSTFLDAGQMWAEEAATGRLLEGAYPHVQFRKFTTSEEARNGADWLWWWIDHTGTSFGMLVQAKILKRRGGGWHIDFGYRRRATQPTQVHRLFVTAEKFGVPAVYILYCGDRIYRAGLDCGSSVHPDGHCRERERAGVTILTAVVTDWLLPLAGATAAAKAFHESTPLEDIADPDRPQSFLRPLGKVSPEVSQFMLRPQDGARQVAKDLLEPVHRIRRSQFSAALLDRVESTDDALFHDLPADRGHFGVPYIPHILGGLRRTAPGYVENIILGRTPPAWVTDSVEGIVVIRLPR</sequence>
<organism evidence="2 3">
    <name type="scientific">Candidatus Protofrankia californiensis</name>
    <dbReference type="NCBI Taxonomy" id="1839754"/>
    <lineage>
        <taxon>Bacteria</taxon>
        <taxon>Bacillati</taxon>
        <taxon>Actinomycetota</taxon>
        <taxon>Actinomycetes</taxon>
        <taxon>Frankiales</taxon>
        <taxon>Frankiaceae</taxon>
        <taxon>Protofrankia</taxon>
    </lineage>
</organism>
<keyword evidence="3" id="KW-1185">Reference proteome</keyword>
<evidence type="ECO:0000256" key="1">
    <source>
        <dbReference type="SAM" id="MobiDB-lite"/>
    </source>
</evidence>
<dbReference type="EMBL" id="FLUV01001755">
    <property type="protein sequence ID" value="SBW24502.1"/>
    <property type="molecule type" value="Genomic_DNA"/>
</dbReference>
<evidence type="ECO:0000313" key="3">
    <source>
        <dbReference type="Proteomes" id="UP000199013"/>
    </source>
</evidence>
<feature type="region of interest" description="Disordered" evidence="1">
    <location>
        <begin position="1"/>
        <end position="22"/>
    </location>
</feature>
<evidence type="ECO:0000313" key="2">
    <source>
        <dbReference type="EMBL" id="SBW24502.1"/>
    </source>
</evidence>
<feature type="compositionally biased region" description="Acidic residues" evidence="1">
    <location>
        <begin position="1"/>
        <end position="12"/>
    </location>
</feature>
<accession>A0A1C3P3U7</accession>
<dbReference type="AlphaFoldDB" id="A0A1C3P3U7"/>